<keyword evidence="2" id="KW-0472">Membrane</keyword>
<reference evidence="3" key="1">
    <citation type="submission" date="2018-05" db="EMBL/GenBank/DDBJ databases">
        <authorList>
            <person name="Lanie J.A."/>
            <person name="Ng W.-L."/>
            <person name="Kazmierczak K.M."/>
            <person name="Andrzejewski T.M."/>
            <person name="Davidsen T.M."/>
            <person name="Wayne K.J."/>
            <person name="Tettelin H."/>
            <person name="Glass J.I."/>
            <person name="Rusch D."/>
            <person name="Podicherti R."/>
            <person name="Tsui H.-C.T."/>
            <person name="Winkler M.E."/>
        </authorList>
    </citation>
    <scope>NUCLEOTIDE SEQUENCE</scope>
</reference>
<dbReference type="SUPFAM" id="SSF54523">
    <property type="entry name" value="Pili subunits"/>
    <property type="match status" value="1"/>
</dbReference>
<dbReference type="NCBIfam" id="TIGR02532">
    <property type="entry name" value="IV_pilin_GFxxxE"/>
    <property type="match status" value="1"/>
</dbReference>
<name>A0A382I450_9ZZZZ</name>
<evidence type="ECO:0000313" key="3">
    <source>
        <dbReference type="EMBL" id="SVB94376.1"/>
    </source>
</evidence>
<dbReference type="InterPro" id="IPR012902">
    <property type="entry name" value="N_methyl_site"/>
</dbReference>
<organism evidence="3">
    <name type="scientific">marine metagenome</name>
    <dbReference type="NCBI Taxonomy" id="408172"/>
    <lineage>
        <taxon>unclassified sequences</taxon>
        <taxon>metagenomes</taxon>
        <taxon>ecological metagenomes</taxon>
    </lineage>
</organism>
<sequence>MKRTKLQAGFTLIELIAVMVILAILAAVVIPRITSVQEGAYESNVVNMHGALRNYVSNQALRNAISGATGMEVYDEPTVTDVDHYLKLWIKDYDATKWTQTHGAAGGTSTYGTSDDAKTPDAILFRYNPHGAGVLKDIYFIEYFPATSAAAQADAYDYDAFELIAYKDRTAADNEQDDNTFSHSNAGRAKEREITGAVIDRP</sequence>
<dbReference type="InterPro" id="IPR045584">
    <property type="entry name" value="Pilin-like"/>
</dbReference>
<feature type="compositionally biased region" description="Basic and acidic residues" evidence="1">
    <location>
        <begin position="188"/>
        <end position="202"/>
    </location>
</feature>
<dbReference type="AlphaFoldDB" id="A0A382I450"/>
<feature type="transmembrane region" description="Helical" evidence="2">
    <location>
        <begin position="12"/>
        <end position="30"/>
    </location>
</feature>
<accession>A0A382I450</accession>
<dbReference type="Gene3D" id="3.30.700.10">
    <property type="entry name" value="Glycoprotein, Type 4 Pilin"/>
    <property type="match status" value="1"/>
</dbReference>
<evidence type="ECO:0000256" key="1">
    <source>
        <dbReference type="SAM" id="MobiDB-lite"/>
    </source>
</evidence>
<evidence type="ECO:0000256" key="2">
    <source>
        <dbReference type="SAM" id="Phobius"/>
    </source>
</evidence>
<protein>
    <recommendedName>
        <fullName evidence="4">Type II secretion system protein GspG C-terminal domain-containing protein</fullName>
    </recommendedName>
</protein>
<dbReference type="Pfam" id="PF07963">
    <property type="entry name" value="N_methyl"/>
    <property type="match status" value="1"/>
</dbReference>
<dbReference type="EMBL" id="UINC01065087">
    <property type="protein sequence ID" value="SVB94376.1"/>
    <property type="molecule type" value="Genomic_DNA"/>
</dbReference>
<keyword evidence="2" id="KW-1133">Transmembrane helix</keyword>
<feature type="region of interest" description="Disordered" evidence="1">
    <location>
        <begin position="174"/>
        <end position="202"/>
    </location>
</feature>
<gene>
    <name evidence="3" type="ORF">METZ01_LOCUS247230</name>
</gene>
<proteinExistence type="predicted"/>
<evidence type="ECO:0008006" key="4">
    <source>
        <dbReference type="Google" id="ProtNLM"/>
    </source>
</evidence>
<dbReference type="PROSITE" id="PS00409">
    <property type="entry name" value="PROKAR_NTER_METHYL"/>
    <property type="match status" value="1"/>
</dbReference>
<keyword evidence="2" id="KW-0812">Transmembrane</keyword>